<dbReference type="OrthoDB" id="6162427at2759"/>
<dbReference type="CTD" id="145957"/>
<keyword evidence="2 3" id="KW-1015">Disulfide bond</keyword>
<dbReference type="STRING" id="109280.ENSHCOP00000023637"/>
<dbReference type="AlphaFoldDB" id="A0A3Q2YXF5"/>
<feature type="disulfide bond" evidence="3">
    <location>
        <begin position="17"/>
        <end position="34"/>
    </location>
</feature>
<reference evidence="6" key="2">
    <citation type="submission" date="2025-09" db="UniProtKB">
        <authorList>
            <consortium name="Ensembl"/>
        </authorList>
    </citation>
    <scope>IDENTIFICATION</scope>
</reference>
<dbReference type="GO" id="GO:0005615">
    <property type="term" value="C:extracellular space"/>
    <property type="evidence" value="ECO:0007669"/>
    <property type="project" value="TreeGrafter"/>
</dbReference>
<dbReference type="GO" id="GO:0005154">
    <property type="term" value="F:epidermal growth factor receptor binding"/>
    <property type="evidence" value="ECO:0007669"/>
    <property type="project" value="TreeGrafter"/>
</dbReference>
<evidence type="ECO:0000313" key="7">
    <source>
        <dbReference type="Proteomes" id="UP000264820"/>
    </source>
</evidence>
<keyword evidence="7" id="KW-1185">Reference proteome</keyword>
<dbReference type="PROSITE" id="PS00022">
    <property type="entry name" value="EGF_1"/>
    <property type="match status" value="1"/>
</dbReference>
<sequence length="108" mass="12134">MMAEHGVPCDGQDAAYCMNGGTCYKLASMETISCVCNDYYKGSRCEQFQLLLGASEKEQAGLIVALVLVALLILVVFAVVVYFTYKMLKAKQQRKQSHIEYWKVKPRV</sequence>
<evidence type="ECO:0000256" key="1">
    <source>
        <dbReference type="ARBA" id="ARBA00022536"/>
    </source>
</evidence>
<feature type="transmembrane region" description="Helical" evidence="4">
    <location>
        <begin position="60"/>
        <end position="85"/>
    </location>
</feature>
<organism evidence="6 7">
    <name type="scientific">Hippocampus comes</name>
    <name type="common">Tiger tail seahorse</name>
    <dbReference type="NCBI Taxonomy" id="109280"/>
    <lineage>
        <taxon>Eukaryota</taxon>
        <taxon>Metazoa</taxon>
        <taxon>Chordata</taxon>
        <taxon>Craniata</taxon>
        <taxon>Vertebrata</taxon>
        <taxon>Euteleostomi</taxon>
        <taxon>Actinopterygii</taxon>
        <taxon>Neopterygii</taxon>
        <taxon>Teleostei</taxon>
        <taxon>Neoteleostei</taxon>
        <taxon>Acanthomorphata</taxon>
        <taxon>Syngnathiaria</taxon>
        <taxon>Syngnathiformes</taxon>
        <taxon>Syngnathoidei</taxon>
        <taxon>Syngnathidae</taxon>
        <taxon>Hippocampus</taxon>
    </lineage>
</organism>
<dbReference type="GO" id="GO:0008083">
    <property type="term" value="F:growth factor activity"/>
    <property type="evidence" value="ECO:0007669"/>
    <property type="project" value="TreeGrafter"/>
</dbReference>
<comment type="caution">
    <text evidence="3">Lacks conserved residue(s) required for the propagation of feature annotation.</text>
</comment>
<dbReference type="PROSITE" id="PS50026">
    <property type="entry name" value="EGF_3"/>
    <property type="match status" value="1"/>
</dbReference>
<dbReference type="GeneTree" id="ENSGT00940000175594"/>
<evidence type="ECO:0000256" key="3">
    <source>
        <dbReference type="PROSITE-ProRule" id="PRU00076"/>
    </source>
</evidence>
<protein>
    <submittedName>
        <fullName evidence="6">Neuregulin 4</fullName>
    </submittedName>
</protein>
<dbReference type="PANTHER" id="PTHR10740:SF15">
    <property type="entry name" value="EGF-LIKE DOMAIN-CONTAINING PROTEIN"/>
    <property type="match status" value="1"/>
</dbReference>
<feature type="domain" description="EGF-like" evidence="5">
    <location>
        <begin position="5"/>
        <end position="46"/>
    </location>
</feature>
<reference evidence="6" key="1">
    <citation type="submission" date="2025-08" db="UniProtKB">
        <authorList>
            <consortium name="Ensembl"/>
        </authorList>
    </citation>
    <scope>IDENTIFICATION</scope>
</reference>
<dbReference type="InterPro" id="IPR000742">
    <property type="entry name" value="EGF"/>
</dbReference>
<dbReference type="PANTHER" id="PTHR10740">
    <property type="entry name" value="TRANSFORMING GROWTH FACTOR ALPHA"/>
    <property type="match status" value="1"/>
</dbReference>
<dbReference type="SUPFAM" id="SSF57196">
    <property type="entry name" value="EGF/Laminin"/>
    <property type="match status" value="1"/>
</dbReference>
<dbReference type="KEGG" id="hcq:109519430"/>
<keyword evidence="1 3" id="KW-0245">EGF-like domain</keyword>
<name>A0A3Q2YXF5_HIPCM</name>
<evidence type="ECO:0000313" key="6">
    <source>
        <dbReference type="Ensembl" id="ENSHCOP00000023637.1"/>
    </source>
</evidence>
<dbReference type="RefSeq" id="XP_019731507.1">
    <property type="nucleotide sequence ID" value="XM_019875948.1"/>
</dbReference>
<feature type="disulfide bond" evidence="3">
    <location>
        <begin position="36"/>
        <end position="45"/>
    </location>
</feature>
<evidence type="ECO:0000256" key="4">
    <source>
        <dbReference type="SAM" id="Phobius"/>
    </source>
</evidence>
<dbReference type="GeneID" id="109519430"/>
<dbReference type="GO" id="GO:0008284">
    <property type="term" value="P:positive regulation of cell population proliferation"/>
    <property type="evidence" value="ECO:0007669"/>
    <property type="project" value="TreeGrafter"/>
</dbReference>
<evidence type="ECO:0000259" key="5">
    <source>
        <dbReference type="PROSITE" id="PS50026"/>
    </source>
</evidence>
<keyword evidence="4" id="KW-0472">Membrane</keyword>
<keyword evidence="4" id="KW-0812">Transmembrane</keyword>
<dbReference type="GO" id="GO:0007173">
    <property type="term" value="P:epidermal growth factor receptor signaling pathway"/>
    <property type="evidence" value="ECO:0007669"/>
    <property type="project" value="TreeGrafter"/>
</dbReference>
<evidence type="ECO:0000256" key="2">
    <source>
        <dbReference type="ARBA" id="ARBA00023157"/>
    </source>
</evidence>
<proteinExistence type="predicted"/>
<dbReference type="Ensembl" id="ENSHCOT00000016070.1">
    <property type="protein sequence ID" value="ENSHCOP00000023637.1"/>
    <property type="gene ID" value="ENSHCOG00000000867.1"/>
</dbReference>
<dbReference type="Proteomes" id="UP000264820">
    <property type="component" value="Unplaced"/>
</dbReference>
<keyword evidence="4" id="KW-1133">Transmembrane helix</keyword>
<dbReference type="GO" id="GO:0045840">
    <property type="term" value="P:positive regulation of mitotic nuclear division"/>
    <property type="evidence" value="ECO:0007669"/>
    <property type="project" value="TreeGrafter"/>
</dbReference>
<dbReference type="OMA" id="AHHNHGE"/>
<accession>A0A3Q2YXF5</accession>
<dbReference type="Gene3D" id="2.10.25.10">
    <property type="entry name" value="Laminin"/>
    <property type="match status" value="1"/>
</dbReference>